<proteinExistence type="predicted"/>
<keyword evidence="1" id="KW-1133">Transmembrane helix</keyword>
<dbReference type="EMBL" id="MGFS01000010">
    <property type="protein sequence ID" value="OGM11805.1"/>
    <property type="molecule type" value="Genomic_DNA"/>
</dbReference>
<evidence type="ECO:0000313" key="3">
    <source>
        <dbReference type="Proteomes" id="UP000177053"/>
    </source>
</evidence>
<accession>A0A1F7XBV0</accession>
<evidence type="ECO:0000256" key="1">
    <source>
        <dbReference type="SAM" id="Phobius"/>
    </source>
</evidence>
<dbReference type="Proteomes" id="UP000177053">
    <property type="component" value="Unassembled WGS sequence"/>
</dbReference>
<keyword evidence="1" id="KW-0812">Transmembrane</keyword>
<organism evidence="2 3">
    <name type="scientific">Candidatus Woesebacteria bacterium RBG_16_34_12</name>
    <dbReference type="NCBI Taxonomy" id="1802480"/>
    <lineage>
        <taxon>Bacteria</taxon>
        <taxon>Candidatus Woeseibacteriota</taxon>
    </lineage>
</organism>
<dbReference type="AlphaFoldDB" id="A0A1F7XBV0"/>
<sequence>MEAVMKSFSFIVMIALIVILSADFLLAWNVKHTLQALVENSPLIVIGKVLQVTSTVETEKEREVIYTYATIETESLLNGELDEPALTVKMLGGNVGNKGCWSEEWIPFKRDEEILIFLHSENKTNNIWKMKSISGKLSVVSINGIRYFDCSMLRTDEVSQYYPNPYFEQKVIIDRINDYLLAKKGGK</sequence>
<evidence type="ECO:0000313" key="2">
    <source>
        <dbReference type="EMBL" id="OGM11805.1"/>
    </source>
</evidence>
<reference evidence="2 3" key="1">
    <citation type="journal article" date="2016" name="Nat. Commun.">
        <title>Thousands of microbial genomes shed light on interconnected biogeochemical processes in an aquifer system.</title>
        <authorList>
            <person name="Anantharaman K."/>
            <person name="Brown C.T."/>
            <person name="Hug L.A."/>
            <person name="Sharon I."/>
            <person name="Castelle C.J."/>
            <person name="Probst A.J."/>
            <person name="Thomas B.C."/>
            <person name="Singh A."/>
            <person name="Wilkins M.J."/>
            <person name="Karaoz U."/>
            <person name="Brodie E.L."/>
            <person name="Williams K.H."/>
            <person name="Hubbard S.S."/>
            <person name="Banfield J.F."/>
        </authorList>
    </citation>
    <scope>NUCLEOTIDE SEQUENCE [LARGE SCALE GENOMIC DNA]</scope>
</reference>
<feature type="transmembrane region" description="Helical" evidence="1">
    <location>
        <begin position="7"/>
        <end position="28"/>
    </location>
</feature>
<keyword evidence="1" id="KW-0472">Membrane</keyword>
<name>A0A1F7XBV0_9BACT</name>
<gene>
    <name evidence="2" type="ORF">A2Z22_02475</name>
</gene>
<comment type="caution">
    <text evidence="2">The sequence shown here is derived from an EMBL/GenBank/DDBJ whole genome shotgun (WGS) entry which is preliminary data.</text>
</comment>
<protein>
    <submittedName>
        <fullName evidence="2">Uncharacterized protein</fullName>
    </submittedName>
</protein>